<name>A0A0E9P7Z1_ANGAN</name>
<dbReference type="AlphaFoldDB" id="A0A0E9P7Z1"/>
<dbReference type="EMBL" id="GBXM01108402">
    <property type="protein sequence ID" value="JAH00175.1"/>
    <property type="molecule type" value="Transcribed_RNA"/>
</dbReference>
<protein>
    <submittedName>
        <fullName evidence="1">Uncharacterized protein</fullName>
    </submittedName>
</protein>
<accession>A0A0E9P7Z1</accession>
<proteinExistence type="predicted"/>
<sequence>MSDVSVHCFNTLCMCVFSGVCLFVYHSPNVAFLCPLTFKQNRIFRD</sequence>
<reference evidence="1" key="2">
    <citation type="journal article" date="2015" name="Fish Shellfish Immunol.">
        <title>Early steps in the European eel (Anguilla anguilla)-Vibrio vulnificus interaction in the gills: Role of the RtxA13 toxin.</title>
        <authorList>
            <person name="Callol A."/>
            <person name="Pajuelo D."/>
            <person name="Ebbesson L."/>
            <person name="Teles M."/>
            <person name="MacKenzie S."/>
            <person name="Amaro C."/>
        </authorList>
    </citation>
    <scope>NUCLEOTIDE SEQUENCE</scope>
</reference>
<organism evidence="1">
    <name type="scientific">Anguilla anguilla</name>
    <name type="common">European freshwater eel</name>
    <name type="synonym">Muraena anguilla</name>
    <dbReference type="NCBI Taxonomy" id="7936"/>
    <lineage>
        <taxon>Eukaryota</taxon>
        <taxon>Metazoa</taxon>
        <taxon>Chordata</taxon>
        <taxon>Craniata</taxon>
        <taxon>Vertebrata</taxon>
        <taxon>Euteleostomi</taxon>
        <taxon>Actinopterygii</taxon>
        <taxon>Neopterygii</taxon>
        <taxon>Teleostei</taxon>
        <taxon>Anguilliformes</taxon>
        <taxon>Anguillidae</taxon>
        <taxon>Anguilla</taxon>
    </lineage>
</organism>
<reference evidence="1" key="1">
    <citation type="submission" date="2014-11" db="EMBL/GenBank/DDBJ databases">
        <authorList>
            <person name="Amaro Gonzalez C."/>
        </authorList>
    </citation>
    <scope>NUCLEOTIDE SEQUENCE</scope>
</reference>
<evidence type="ECO:0000313" key="1">
    <source>
        <dbReference type="EMBL" id="JAH00175.1"/>
    </source>
</evidence>